<evidence type="ECO:0000256" key="1">
    <source>
        <dbReference type="ARBA" id="ARBA00009477"/>
    </source>
</evidence>
<dbReference type="RefSeq" id="WP_043874198.1">
    <property type="nucleotide sequence ID" value="NZ_CCVW01000002.1"/>
</dbReference>
<dbReference type="GO" id="GO:1990281">
    <property type="term" value="C:efflux pump complex"/>
    <property type="evidence" value="ECO:0007669"/>
    <property type="project" value="TreeGrafter"/>
</dbReference>
<feature type="domain" description="Multidrug resistance protein MdtA-like barrel-sandwich hybrid" evidence="2">
    <location>
        <begin position="59"/>
        <end position="189"/>
    </location>
</feature>
<comment type="similarity">
    <text evidence="1">Belongs to the membrane fusion protein (MFP) (TC 8.A.1) family.</text>
</comment>
<dbReference type="PANTHER" id="PTHR30469">
    <property type="entry name" value="MULTIDRUG RESISTANCE PROTEIN MDTA"/>
    <property type="match status" value="1"/>
</dbReference>
<gene>
    <name evidence="3" type="primary">mdtE_1</name>
    <name evidence="3" type="ORF">BN59_01993</name>
</gene>
<evidence type="ECO:0000313" key="3">
    <source>
        <dbReference type="EMBL" id="CDZ77703.1"/>
    </source>
</evidence>
<dbReference type="EMBL" id="CCSB01000002">
    <property type="protein sequence ID" value="CDZ77703.1"/>
    <property type="molecule type" value="Genomic_DNA"/>
</dbReference>
<dbReference type="InterPro" id="IPR058625">
    <property type="entry name" value="MdtA-like_BSH"/>
</dbReference>
<dbReference type="OrthoDB" id="9806939at2"/>
<dbReference type="Gene3D" id="1.10.287.470">
    <property type="entry name" value="Helix hairpin bin"/>
    <property type="match status" value="1"/>
</dbReference>
<dbReference type="Pfam" id="PF25917">
    <property type="entry name" value="BSH_RND"/>
    <property type="match status" value="1"/>
</dbReference>
<evidence type="ECO:0000313" key="4">
    <source>
        <dbReference type="Proteomes" id="UP000044071"/>
    </source>
</evidence>
<reference evidence="3 4" key="1">
    <citation type="submission" date="2014-06" db="EMBL/GenBank/DDBJ databases">
        <authorList>
            <person name="Urmite Genomes Urmite Genomes"/>
        </authorList>
    </citation>
    <scope>NUCLEOTIDE SEQUENCE [LARGE SCALE GENOMIC DNA]</scope>
</reference>
<protein>
    <submittedName>
        <fullName evidence="3">Multidrug resistance protein MdtE</fullName>
    </submittedName>
</protein>
<keyword evidence="4" id="KW-1185">Reference proteome</keyword>
<dbReference type="STRING" id="1034943.BN59_01993"/>
<evidence type="ECO:0000259" key="2">
    <source>
        <dbReference type="Pfam" id="PF25917"/>
    </source>
</evidence>
<dbReference type="AlphaFoldDB" id="A0A078L0X6"/>
<dbReference type="Gene3D" id="2.40.30.170">
    <property type="match status" value="1"/>
</dbReference>
<proteinExistence type="inferred from homology"/>
<dbReference type="PANTHER" id="PTHR30469:SF15">
    <property type="entry name" value="HLYD FAMILY OF SECRETION PROTEINS"/>
    <property type="match status" value="1"/>
</dbReference>
<dbReference type="SUPFAM" id="SSF111369">
    <property type="entry name" value="HlyD-like secretion proteins"/>
    <property type="match status" value="1"/>
</dbReference>
<dbReference type="NCBIfam" id="TIGR01730">
    <property type="entry name" value="RND_mfp"/>
    <property type="match status" value="1"/>
</dbReference>
<name>A0A078L0X6_9GAMM</name>
<dbReference type="Proteomes" id="UP000044071">
    <property type="component" value="Unassembled WGS sequence"/>
</dbReference>
<accession>A0A078L0X6</accession>
<sequence>MVRTYTMFFLFVLLISCEHQKKETAVLNVHASVAHNLPIAERHEFNAEITPRYLTSLSFRVSGLVVERLVENGFTVKKGDTIALLDTVDFQTAVKNAQSQVVAAEFDANQAKSDDVRLSQLKAKGVASIAESERQRTRFDVAHARLLTAQAALIQAQNNLVYSRLVAPFDGVIINLQMEVGRNVRANQSVADFYDPKVMELRADIPETLLSNLSSWTAKMSLWSHPGKVYPVTLRELMPWASEKIKTYQAKYNIAPLSFPLWQGMNAKLILTKMSKAHYLSLPAFALVHQRGQIGVWGIKGDSLFFIPVRVKRYDLNQALVTGVNDGALIVTSGSQKLNPLSKIHITMITP</sequence>
<dbReference type="eggNOG" id="COG0845">
    <property type="taxonomic scope" value="Bacteria"/>
</dbReference>
<dbReference type="GO" id="GO:0015562">
    <property type="term" value="F:efflux transmembrane transporter activity"/>
    <property type="evidence" value="ECO:0007669"/>
    <property type="project" value="TreeGrafter"/>
</dbReference>
<dbReference type="Gene3D" id="2.40.50.100">
    <property type="match status" value="1"/>
</dbReference>
<dbReference type="InterPro" id="IPR006143">
    <property type="entry name" value="RND_pump_MFP"/>
</dbReference>
<dbReference type="PROSITE" id="PS51257">
    <property type="entry name" value="PROKAR_LIPOPROTEIN"/>
    <property type="match status" value="1"/>
</dbReference>
<organism evidence="3 4">
    <name type="scientific">Legionella massiliensis</name>
    <dbReference type="NCBI Taxonomy" id="1034943"/>
    <lineage>
        <taxon>Bacteria</taxon>
        <taxon>Pseudomonadati</taxon>
        <taxon>Pseudomonadota</taxon>
        <taxon>Gammaproteobacteria</taxon>
        <taxon>Legionellales</taxon>
        <taxon>Legionellaceae</taxon>
        <taxon>Legionella</taxon>
    </lineage>
</organism>
<dbReference type="Gene3D" id="2.40.420.20">
    <property type="match status" value="1"/>
</dbReference>